<dbReference type="RefSeq" id="WP_188039211.1">
    <property type="nucleotide sequence ID" value="NZ_JACVHF010000004.1"/>
</dbReference>
<dbReference type="InterPro" id="IPR013655">
    <property type="entry name" value="PAS_fold_3"/>
</dbReference>
<dbReference type="Pfam" id="PF02518">
    <property type="entry name" value="HATPase_c"/>
    <property type="match status" value="1"/>
</dbReference>
<evidence type="ECO:0000259" key="11">
    <source>
        <dbReference type="PROSITE" id="PS50112"/>
    </source>
</evidence>
<dbReference type="Pfam" id="PF00072">
    <property type="entry name" value="Response_reg"/>
    <property type="match status" value="1"/>
</dbReference>
<accession>A0ABR7T338</accession>
<dbReference type="CDD" id="cd00082">
    <property type="entry name" value="HisKA"/>
    <property type="match status" value="1"/>
</dbReference>
<dbReference type="SMART" id="SM00091">
    <property type="entry name" value="PAS"/>
    <property type="match status" value="3"/>
</dbReference>
<dbReference type="InterPro" id="IPR001789">
    <property type="entry name" value="Sig_transdc_resp-reg_receiver"/>
</dbReference>
<dbReference type="NCBIfam" id="TIGR00229">
    <property type="entry name" value="sensory_box"/>
    <property type="match status" value="3"/>
</dbReference>
<evidence type="ECO:0000259" key="9">
    <source>
        <dbReference type="PROSITE" id="PS50109"/>
    </source>
</evidence>
<dbReference type="PROSITE" id="PS50112">
    <property type="entry name" value="PAS"/>
    <property type="match status" value="1"/>
</dbReference>
<dbReference type="CDD" id="cd17546">
    <property type="entry name" value="REC_hyHK_CKI1_RcsC-like"/>
    <property type="match status" value="1"/>
</dbReference>
<dbReference type="Gene3D" id="1.10.287.130">
    <property type="match status" value="1"/>
</dbReference>
<dbReference type="PROSITE" id="PS50109">
    <property type="entry name" value="HIS_KIN"/>
    <property type="match status" value="1"/>
</dbReference>
<dbReference type="EC" id="2.7.13.3" evidence="2"/>
<evidence type="ECO:0000256" key="4">
    <source>
        <dbReference type="ARBA" id="ARBA00022553"/>
    </source>
</evidence>
<feature type="domain" description="PAC" evidence="12">
    <location>
        <begin position="216"/>
        <end position="268"/>
    </location>
</feature>
<evidence type="ECO:0000256" key="6">
    <source>
        <dbReference type="ARBA" id="ARBA00023012"/>
    </source>
</evidence>
<dbReference type="InterPro" id="IPR003594">
    <property type="entry name" value="HATPase_dom"/>
</dbReference>
<evidence type="ECO:0000313" key="14">
    <source>
        <dbReference type="Proteomes" id="UP000617402"/>
    </source>
</evidence>
<feature type="domain" description="Response regulatory" evidence="10">
    <location>
        <begin position="670"/>
        <end position="787"/>
    </location>
</feature>
<dbReference type="InterPro" id="IPR035965">
    <property type="entry name" value="PAS-like_dom_sf"/>
</dbReference>
<dbReference type="CDD" id="cd00130">
    <property type="entry name" value="PAS"/>
    <property type="match status" value="2"/>
</dbReference>
<dbReference type="InterPro" id="IPR005467">
    <property type="entry name" value="His_kinase_dom"/>
</dbReference>
<dbReference type="Gene3D" id="3.30.450.20">
    <property type="entry name" value="PAS domain"/>
    <property type="match status" value="3"/>
</dbReference>
<dbReference type="InterPro" id="IPR003661">
    <property type="entry name" value="HisK_dim/P_dom"/>
</dbReference>
<keyword evidence="6" id="KW-0902">Two-component regulatory system</keyword>
<reference evidence="13 14" key="1">
    <citation type="submission" date="2020-07" db="EMBL/GenBank/DDBJ databases">
        <title>Draft whole-genome sequence of Heliobacterium chlorum DSM 3682, type strain.</title>
        <authorList>
            <person name="Kyndt J.A."/>
            <person name="Meyer T.E."/>
            <person name="Imhoff J.F."/>
        </authorList>
    </citation>
    <scope>NUCLEOTIDE SEQUENCE [LARGE SCALE GENOMIC DNA]</scope>
    <source>
        <strain evidence="13 14">DSM 3682</strain>
    </source>
</reference>
<dbReference type="SUPFAM" id="SSF52172">
    <property type="entry name" value="CheY-like"/>
    <property type="match status" value="1"/>
</dbReference>
<dbReference type="EMBL" id="JACVHF010000004">
    <property type="protein sequence ID" value="MBC9784076.1"/>
    <property type="molecule type" value="Genomic_DNA"/>
</dbReference>
<dbReference type="Pfam" id="PF00512">
    <property type="entry name" value="HisKA"/>
    <property type="match status" value="1"/>
</dbReference>
<dbReference type="Pfam" id="PF08447">
    <property type="entry name" value="PAS_3"/>
    <property type="match status" value="2"/>
</dbReference>
<evidence type="ECO:0000259" key="10">
    <source>
        <dbReference type="PROSITE" id="PS50110"/>
    </source>
</evidence>
<dbReference type="Gene3D" id="3.30.565.10">
    <property type="entry name" value="Histidine kinase-like ATPase, C-terminal domain"/>
    <property type="match status" value="1"/>
</dbReference>
<comment type="catalytic activity">
    <reaction evidence="1">
        <text>ATP + protein L-histidine = ADP + protein N-phospho-L-histidine.</text>
        <dbReference type="EC" id="2.7.13.3"/>
    </reaction>
</comment>
<keyword evidence="5" id="KW-0418">Kinase</keyword>
<dbReference type="InterPro" id="IPR013656">
    <property type="entry name" value="PAS_4"/>
</dbReference>
<evidence type="ECO:0000256" key="1">
    <source>
        <dbReference type="ARBA" id="ARBA00000085"/>
    </source>
</evidence>
<dbReference type="SUPFAM" id="SSF55785">
    <property type="entry name" value="PYP-like sensor domain (PAS domain)"/>
    <property type="match status" value="3"/>
</dbReference>
<organism evidence="13 14">
    <name type="scientific">Heliobacterium chlorum</name>
    <dbReference type="NCBI Taxonomy" id="2698"/>
    <lineage>
        <taxon>Bacteria</taxon>
        <taxon>Bacillati</taxon>
        <taxon>Bacillota</taxon>
        <taxon>Clostridia</taxon>
        <taxon>Eubacteriales</taxon>
        <taxon>Heliobacteriaceae</taxon>
        <taxon>Heliobacterium</taxon>
    </lineage>
</organism>
<evidence type="ECO:0000256" key="8">
    <source>
        <dbReference type="PROSITE-ProRule" id="PRU00169"/>
    </source>
</evidence>
<feature type="domain" description="PAS" evidence="11">
    <location>
        <begin position="143"/>
        <end position="213"/>
    </location>
</feature>
<dbReference type="InterPro" id="IPR001610">
    <property type="entry name" value="PAC"/>
</dbReference>
<keyword evidence="5" id="KW-0808">Transferase</keyword>
<keyword evidence="4 8" id="KW-0597">Phosphoprotein</keyword>
<sequence>MTSRWAQGADAQQLNPYREEENRYRLLLESMSDIVFELDDQQRYTGVYGRWAGRYGFLPERFIGKTPKEVFAGYSAVHEKAYQQAFHGETVTYEWIYEGAHQVWHFETVLNPIYSKEDDVIGLVGVSREITDRKQIEEALRESETIFRTLADSSPALLWMSGLDGLCTHFNQGWLDFRGRTLEEEYGDGWVQGVHPEDREHCLDTYRKNFRTRTGFRMEYRLMRADGNYCWIVDIGIPRFSVTGHFMGFIGACVDIHEYKLATAALQRGQRLFFSGPVVVFRCVIETQWEIVDISENVSQFGYRAEALLKSEIAYANIIHPDDRERVQGVRETDGPSNTRNMDYRLIRADGKICWIYEYGVIHRDDQGKIRYYDGYLLDITEMKKAKEAAEAANRVKSDFLATMSHEIRTPMNGIIGLAEVLIHSPLNQEQQDCARMVLESARLLLVIINDILDFSKIEAGKMKLEQLDFDLPTVVSTVIGLLEAKAKEKHLRLSMQVDEQISRELRSDPVRIRQILFNLLGNAIKFTDSGKVELEVKLLSEDEKTQRLRFEVRDTGVGISKEMIPHLFRPFTQENSSFTRRYGGTGLGLSITKRLVTMMGGEIGVESEPGKGSLFWFSLPLARTPSRNGGGRLSEASLANRIEPALISRNTVQSSSTERAAPKGEWKGKILLAEDNQVNRKLAVMQLQRMGFKNIDVASNGQEALEAVMKETYDVILMDCQMPVMDGLEASQRIRQIEQGRRTPIIAMTANAMRGDRDKCIAAGMDDYVTKPVLLEKLKTTLGRWVEIPES</sequence>
<feature type="domain" description="PAC" evidence="12">
    <location>
        <begin position="340"/>
        <end position="392"/>
    </location>
</feature>
<dbReference type="Gene3D" id="3.40.50.2300">
    <property type="match status" value="1"/>
</dbReference>
<proteinExistence type="predicted"/>
<dbReference type="PROSITE" id="PS50113">
    <property type="entry name" value="PAC"/>
    <property type="match status" value="3"/>
</dbReference>
<dbReference type="Proteomes" id="UP000617402">
    <property type="component" value="Unassembled WGS sequence"/>
</dbReference>
<dbReference type="SMART" id="SM00086">
    <property type="entry name" value="PAC"/>
    <property type="match status" value="3"/>
</dbReference>
<protein>
    <recommendedName>
        <fullName evidence="3">Stage 0 sporulation protein A homolog</fullName>
        <ecNumber evidence="2">2.7.13.3</ecNumber>
    </recommendedName>
</protein>
<dbReference type="InterPro" id="IPR036097">
    <property type="entry name" value="HisK_dim/P_sf"/>
</dbReference>
<dbReference type="SMART" id="SM00388">
    <property type="entry name" value="HisKA"/>
    <property type="match status" value="1"/>
</dbReference>
<dbReference type="SMART" id="SM00387">
    <property type="entry name" value="HATPase_c"/>
    <property type="match status" value="1"/>
</dbReference>
<dbReference type="PRINTS" id="PR00344">
    <property type="entry name" value="BCTRLSENSOR"/>
</dbReference>
<feature type="modified residue" description="4-aspartylphosphate" evidence="8">
    <location>
        <position position="720"/>
    </location>
</feature>
<dbReference type="SUPFAM" id="SSF55874">
    <property type="entry name" value="ATPase domain of HSP90 chaperone/DNA topoisomerase II/histidine kinase"/>
    <property type="match status" value="1"/>
</dbReference>
<feature type="domain" description="Histidine kinase" evidence="9">
    <location>
        <begin position="403"/>
        <end position="624"/>
    </location>
</feature>
<evidence type="ECO:0000256" key="5">
    <source>
        <dbReference type="ARBA" id="ARBA00022777"/>
    </source>
</evidence>
<dbReference type="SMART" id="SM00448">
    <property type="entry name" value="REC"/>
    <property type="match status" value="1"/>
</dbReference>
<evidence type="ECO:0000256" key="3">
    <source>
        <dbReference type="ARBA" id="ARBA00018672"/>
    </source>
</evidence>
<gene>
    <name evidence="13" type="ORF">H1S01_06060</name>
</gene>
<dbReference type="InterPro" id="IPR000700">
    <property type="entry name" value="PAS-assoc_C"/>
</dbReference>
<comment type="function">
    <text evidence="7">May play the central regulatory role in sporulation. It may be an element of the effector pathway responsible for the activation of sporulation genes in response to nutritional stress. Spo0A may act in concert with spo0H (a sigma factor) to control the expression of some genes that are critical to the sporulation process.</text>
</comment>
<evidence type="ECO:0000259" key="12">
    <source>
        <dbReference type="PROSITE" id="PS50113"/>
    </source>
</evidence>
<comment type="caution">
    <text evidence="13">The sequence shown here is derived from an EMBL/GenBank/DDBJ whole genome shotgun (WGS) entry which is preliminary data.</text>
</comment>
<dbReference type="PANTHER" id="PTHR45339">
    <property type="entry name" value="HYBRID SIGNAL TRANSDUCTION HISTIDINE KINASE J"/>
    <property type="match status" value="1"/>
</dbReference>
<dbReference type="InterPro" id="IPR036890">
    <property type="entry name" value="HATPase_C_sf"/>
</dbReference>
<dbReference type="InterPro" id="IPR000014">
    <property type="entry name" value="PAS"/>
</dbReference>
<dbReference type="PROSITE" id="PS50110">
    <property type="entry name" value="RESPONSE_REGULATORY"/>
    <property type="match status" value="1"/>
</dbReference>
<name>A0ABR7T338_HELCL</name>
<keyword evidence="14" id="KW-1185">Reference proteome</keyword>
<evidence type="ECO:0000313" key="13">
    <source>
        <dbReference type="EMBL" id="MBC9784076.1"/>
    </source>
</evidence>
<dbReference type="Pfam" id="PF08448">
    <property type="entry name" value="PAS_4"/>
    <property type="match status" value="1"/>
</dbReference>
<dbReference type="InterPro" id="IPR011006">
    <property type="entry name" value="CheY-like_superfamily"/>
</dbReference>
<dbReference type="CDD" id="cd16922">
    <property type="entry name" value="HATPase_EvgS-ArcB-TorS-like"/>
    <property type="match status" value="1"/>
</dbReference>
<evidence type="ECO:0000256" key="2">
    <source>
        <dbReference type="ARBA" id="ARBA00012438"/>
    </source>
</evidence>
<evidence type="ECO:0000256" key="7">
    <source>
        <dbReference type="ARBA" id="ARBA00024867"/>
    </source>
</evidence>
<dbReference type="InterPro" id="IPR004358">
    <property type="entry name" value="Sig_transdc_His_kin-like_C"/>
</dbReference>
<feature type="domain" description="PAC" evidence="12">
    <location>
        <begin position="89"/>
        <end position="142"/>
    </location>
</feature>
<dbReference type="PANTHER" id="PTHR45339:SF1">
    <property type="entry name" value="HYBRID SIGNAL TRANSDUCTION HISTIDINE KINASE J"/>
    <property type="match status" value="1"/>
</dbReference>
<dbReference type="SUPFAM" id="SSF47384">
    <property type="entry name" value="Homodimeric domain of signal transducing histidine kinase"/>
    <property type="match status" value="1"/>
</dbReference>